<accession>A0AAN7JPQ4</accession>
<keyword evidence="7" id="KW-0539">Nucleus</keyword>
<sequence length="519" mass="57668">MKSKGSKKKDGTGVGGGKAKGKNRRNPSIKEDSFFSHKKRRKMEEDEDIVDEMADSDEEDGDFEAGPVGEAEETEFDRETPGEKRQRMAKAYLDKFRDIVNKENQDDDGSDKDEESDKEGLRDSLVSKYLMQEQLEESGRVRRLIASRVEKPSPSEQFNVLVKHKQSVTAVSLSDDDLKGFSASKDGTILQWDVNSGKGEKYLWPSEEILRSHGTRDPQGRATKQSKQVLALAVSSDGRYLASGGLDRHVHLWDTRTREHVQAFPGHRGPVSCLTFRQGTSELFSGSFDRTIKIWNSEDRAYISTLFGHQSEVLTIDCLRKERVLTVGRDRTMQLFKIPEESRIVFRAPASSLECCCFINNDEYITGSDDGGIELWSMLRKKPIYIVKNAHSSTYCSDLYPVEGGRLENGHIENGEANINNCKSSSAHSWVGSVTVCRGSDLVASGAGNGCVRLWTIGSETKDMQSLFDLPLAGFVNSLAFAKSGKFLVAGVGQEPRLGRWGRLKSATNGVAVHSFKLS</sequence>
<protein>
    <recommendedName>
        <fullName evidence="13">U3 snoRNP-associated protein-like EMB2271</fullName>
    </recommendedName>
</protein>
<evidence type="ECO:0000256" key="8">
    <source>
        <dbReference type="ARBA" id="ARBA00023274"/>
    </source>
</evidence>
<feature type="region of interest" description="Disordered" evidence="10">
    <location>
        <begin position="1"/>
        <end position="123"/>
    </location>
</feature>
<dbReference type="Proteomes" id="UP001345219">
    <property type="component" value="Chromosome 4"/>
</dbReference>
<keyword evidence="12" id="KW-1185">Reference proteome</keyword>
<comment type="subcellular location">
    <subcellularLocation>
        <location evidence="1">Nucleus</location>
        <location evidence="1">Nucleolus</location>
    </subcellularLocation>
</comment>
<dbReference type="GO" id="GO:0034511">
    <property type="term" value="F:U3 snoRNA binding"/>
    <property type="evidence" value="ECO:0007669"/>
    <property type="project" value="InterPro"/>
</dbReference>
<feature type="compositionally biased region" description="Acidic residues" evidence="10">
    <location>
        <begin position="45"/>
        <end position="63"/>
    </location>
</feature>
<dbReference type="GO" id="GO:0032040">
    <property type="term" value="C:small-subunit processome"/>
    <property type="evidence" value="ECO:0007669"/>
    <property type="project" value="TreeGrafter"/>
</dbReference>
<comment type="similarity">
    <text evidence="2">Belongs to the WD repeat RRP9 family.</text>
</comment>
<evidence type="ECO:0000313" key="12">
    <source>
        <dbReference type="Proteomes" id="UP001345219"/>
    </source>
</evidence>
<keyword evidence="3" id="KW-0698">rRNA processing</keyword>
<evidence type="ECO:0000256" key="6">
    <source>
        <dbReference type="ARBA" id="ARBA00022884"/>
    </source>
</evidence>
<organism evidence="11 12">
    <name type="scientific">Trapa incisa</name>
    <dbReference type="NCBI Taxonomy" id="236973"/>
    <lineage>
        <taxon>Eukaryota</taxon>
        <taxon>Viridiplantae</taxon>
        <taxon>Streptophyta</taxon>
        <taxon>Embryophyta</taxon>
        <taxon>Tracheophyta</taxon>
        <taxon>Spermatophyta</taxon>
        <taxon>Magnoliopsida</taxon>
        <taxon>eudicotyledons</taxon>
        <taxon>Gunneridae</taxon>
        <taxon>Pentapetalae</taxon>
        <taxon>rosids</taxon>
        <taxon>malvids</taxon>
        <taxon>Myrtales</taxon>
        <taxon>Lythraceae</taxon>
        <taxon>Trapa</taxon>
    </lineage>
</organism>
<evidence type="ECO:0000256" key="10">
    <source>
        <dbReference type="SAM" id="MobiDB-lite"/>
    </source>
</evidence>
<feature type="repeat" description="WD" evidence="9">
    <location>
        <begin position="264"/>
        <end position="305"/>
    </location>
</feature>
<dbReference type="Gene3D" id="2.130.10.10">
    <property type="entry name" value="YVTN repeat-like/Quinoprotein amine dehydrogenase"/>
    <property type="match status" value="1"/>
</dbReference>
<dbReference type="FunFam" id="2.130.10.10:FF:000483">
    <property type="entry name" value="U3 snoRNP-associated protein-like EMB2271"/>
    <property type="match status" value="1"/>
</dbReference>
<evidence type="ECO:0000256" key="2">
    <source>
        <dbReference type="ARBA" id="ARBA00006777"/>
    </source>
</evidence>
<keyword evidence="4 9" id="KW-0853">WD repeat</keyword>
<name>A0AAN7JPQ4_9MYRT</name>
<comment type="caution">
    <text evidence="11">The sequence shown here is derived from an EMBL/GenBank/DDBJ whole genome shotgun (WGS) entry which is preliminary data.</text>
</comment>
<evidence type="ECO:0000256" key="9">
    <source>
        <dbReference type="PROSITE-ProRule" id="PRU00221"/>
    </source>
</evidence>
<dbReference type="InterPro" id="IPR039241">
    <property type="entry name" value="Rrp9-like"/>
</dbReference>
<dbReference type="PANTHER" id="PTHR19865">
    <property type="entry name" value="U3 SMALL NUCLEOLAR RNA INTERACTING PROTEIN 2"/>
    <property type="match status" value="1"/>
</dbReference>
<dbReference type="PRINTS" id="PR00320">
    <property type="entry name" value="GPROTEINBRPT"/>
</dbReference>
<evidence type="ECO:0000256" key="3">
    <source>
        <dbReference type="ARBA" id="ARBA00022552"/>
    </source>
</evidence>
<feature type="compositionally biased region" description="Basic and acidic residues" evidence="10">
    <location>
        <begin position="77"/>
        <end position="104"/>
    </location>
</feature>
<keyword evidence="5" id="KW-0677">Repeat</keyword>
<feature type="compositionally biased region" description="Acidic residues" evidence="10">
    <location>
        <begin position="105"/>
        <end position="117"/>
    </location>
</feature>
<gene>
    <name evidence="11" type="ORF">SAY87_004662</name>
</gene>
<dbReference type="GO" id="GO:0006364">
    <property type="term" value="P:rRNA processing"/>
    <property type="evidence" value="ECO:0007669"/>
    <property type="project" value="UniProtKB-KW"/>
</dbReference>
<dbReference type="InterPro" id="IPR001680">
    <property type="entry name" value="WD40_rpt"/>
</dbReference>
<dbReference type="EMBL" id="JAXIOK010000017">
    <property type="protein sequence ID" value="KAK4751180.1"/>
    <property type="molecule type" value="Genomic_DNA"/>
</dbReference>
<dbReference type="InterPro" id="IPR036322">
    <property type="entry name" value="WD40_repeat_dom_sf"/>
</dbReference>
<dbReference type="InterPro" id="IPR019775">
    <property type="entry name" value="WD40_repeat_CS"/>
</dbReference>
<evidence type="ECO:0000313" key="11">
    <source>
        <dbReference type="EMBL" id="KAK4751180.1"/>
    </source>
</evidence>
<feature type="repeat" description="WD" evidence="9">
    <location>
        <begin position="222"/>
        <end position="263"/>
    </location>
</feature>
<dbReference type="SUPFAM" id="SSF50978">
    <property type="entry name" value="WD40 repeat-like"/>
    <property type="match status" value="1"/>
</dbReference>
<proteinExistence type="inferred from homology"/>
<evidence type="ECO:0000256" key="4">
    <source>
        <dbReference type="ARBA" id="ARBA00022574"/>
    </source>
</evidence>
<evidence type="ECO:0000256" key="7">
    <source>
        <dbReference type="ARBA" id="ARBA00023242"/>
    </source>
</evidence>
<dbReference type="InterPro" id="IPR020472">
    <property type="entry name" value="WD40_PAC1"/>
</dbReference>
<dbReference type="AlphaFoldDB" id="A0AAN7JPQ4"/>
<dbReference type="InterPro" id="IPR015943">
    <property type="entry name" value="WD40/YVTN_repeat-like_dom_sf"/>
</dbReference>
<dbReference type="PANTHER" id="PTHR19865:SF0">
    <property type="entry name" value="U3 SMALL NUCLEOLAR RNA-INTERACTING PROTEIN 2"/>
    <property type="match status" value="1"/>
</dbReference>
<feature type="repeat" description="WD" evidence="9">
    <location>
        <begin position="161"/>
        <end position="202"/>
    </location>
</feature>
<dbReference type="PROSITE" id="PS00678">
    <property type="entry name" value="WD_REPEATS_1"/>
    <property type="match status" value="1"/>
</dbReference>
<dbReference type="SMART" id="SM00320">
    <property type="entry name" value="WD40"/>
    <property type="match status" value="6"/>
</dbReference>
<dbReference type="PROSITE" id="PS50082">
    <property type="entry name" value="WD_REPEATS_2"/>
    <property type="match status" value="3"/>
</dbReference>
<keyword evidence="8" id="KW-0687">Ribonucleoprotein</keyword>
<dbReference type="Pfam" id="PF00400">
    <property type="entry name" value="WD40"/>
    <property type="match status" value="5"/>
</dbReference>
<evidence type="ECO:0000256" key="5">
    <source>
        <dbReference type="ARBA" id="ARBA00022737"/>
    </source>
</evidence>
<reference evidence="11 12" key="1">
    <citation type="journal article" date="2023" name="Hortic Res">
        <title>Pangenome of water caltrop reveals structural variations and asymmetric subgenome divergence after allopolyploidization.</title>
        <authorList>
            <person name="Zhang X."/>
            <person name="Chen Y."/>
            <person name="Wang L."/>
            <person name="Yuan Y."/>
            <person name="Fang M."/>
            <person name="Shi L."/>
            <person name="Lu R."/>
            <person name="Comes H.P."/>
            <person name="Ma Y."/>
            <person name="Chen Y."/>
            <person name="Huang G."/>
            <person name="Zhou Y."/>
            <person name="Zheng Z."/>
            <person name="Qiu Y."/>
        </authorList>
    </citation>
    <scope>NUCLEOTIDE SEQUENCE [LARGE SCALE GENOMIC DNA]</scope>
    <source>
        <tissue evidence="11">Roots</tissue>
    </source>
</reference>
<dbReference type="PROSITE" id="PS50294">
    <property type="entry name" value="WD_REPEATS_REGION"/>
    <property type="match status" value="3"/>
</dbReference>
<keyword evidence="6" id="KW-0694">RNA-binding</keyword>
<evidence type="ECO:0000256" key="1">
    <source>
        <dbReference type="ARBA" id="ARBA00004604"/>
    </source>
</evidence>
<evidence type="ECO:0008006" key="13">
    <source>
        <dbReference type="Google" id="ProtNLM"/>
    </source>
</evidence>